<dbReference type="InterPro" id="IPR024930">
    <property type="entry name" value="Skp_dom_sf"/>
</dbReference>
<dbReference type="KEGG" id="gxy:GLX_20240"/>
<dbReference type="GO" id="GO:0051082">
    <property type="term" value="F:unfolded protein binding"/>
    <property type="evidence" value="ECO:0007669"/>
    <property type="project" value="InterPro"/>
</dbReference>
<reference evidence="5" key="1">
    <citation type="journal article" date="2011" name="J. Bacteriol.">
        <title>Complete genome sequence of NBRC 3288, a unique cellulose-nonproducing strain of Gluconacetobacter xylinus isolated from vinegar.</title>
        <authorList>
            <person name="Ogino H."/>
            <person name="Azuma Y."/>
            <person name="Hosoyama A."/>
            <person name="Nakazawa H."/>
            <person name="Matsutani M."/>
            <person name="Hasegawa A."/>
            <person name="Otsuyama K."/>
            <person name="Matsushita K."/>
            <person name="Fujita N."/>
            <person name="Shirai M."/>
        </authorList>
    </citation>
    <scope>NUCLEOTIDE SEQUENCE [LARGE SCALE GENOMIC DNA]</scope>
    <source>
        <strain evidence="5">NBRC 3288 / BCRC 11682 / LMG 1693</strain>
    </source>
</reference>
<gene>
    <name evidence="4" type="ordered locus">GLX_20240</name>
</gene>
<evidence type="ECO:0000256" key="3">
    <source>
        <dbReference type="SAM" id="MobiDB-lite"/>
    </source>
</evidence>
<dbReference type="PANTHER" id="PTHR35089:SF1">
    <property type="entry name" value="CHAPERONE PROTEIN SKP"/>
    <property type="match status" value="1"/>
</dbReference>
<dbReference type="AlphaFoldDB" id="G2I0H8"/>
<dbReference type="eggNOG" id="COG2825">
    <property type="taxonomic scope" value="Bacteria"/>
</dbReference>
<dbReference type="Gene3D" id="3.30.910.20">
    <property type="entry name" value="Skp domain"/>
    <property type="match status" value="1"/>
</dbReference>
<evidence type="ECO:0000256" key="1">
    <source>
        <dbReference type="ARBA" id="ARBA00009091"/>
    </source>
</evidence>
<dbReference type="GO" id="GO:0005829">
    <property type="term" value="C:cytosol"/>
    <property type="evidence" value="ECO:0007669"/>
    <property type="project" value="TreeGrafter"/>
</dbReference>
<evidence type="ECO:0000256" key="2">
    <source>
        <dbReference type="ARBA" id="ARBA00022729"/>
    </source>
</evidence>
<dbReference type="SMART" id="SM00935">
    <property type="entry name" value="OmpH"/>
    <property type="match status" value="1"/>
</dbReference>
<comment type="similarity">
    <text evidence="1">Belongs to the Skp family.</text>
</comment>
<dbReference type="PANTHER" id="PTHR35089">
    <property type="entry name" value="CHAPERONE PROTEIN SKP"/>
    <property type="match status" value="1"/>
</dbReference>
<dbReference type="PATRIC" id="fig|634177.7.peg.2295"/>
<evidence type="ECO:0000313" key="5">
    <source>
        <dbReference type="Proteomes" id="UP000009044"/>
    </source>
</evidence>
<dbReference type="InterPro" id="IPR005632">
    <property type="entry name" value="Chaperone_Skp"/>
</dbReference>
<accession>G2I0H8</accession>
<dbReference type="GO" id="GO:0050821">
    <property type="term" value="P:protein stabilization"/>
    <property type="evidence" value="ECO:0007669"/>
    <property type="project" value="TreeGrafter"/>
</dbReference>
<dbReference type="STRING" id="634177.GLX_20240"/>
<proteinExistence type="inferred from homology"/>
<evidence type="ECO:0000313" key="4">
    <source>
        <dbReference type="EMBL" id="BAK84436.1"/>
    </source>
</evidence>
<protein>
    <submittedName>
        <fullName evidence="4">Outer membrane protein</fullName>
    </submittedName>
</protein>
<name>G2I0H8_KOMMN</name>
<keyword evidence="2" id="KW-0732">Signal</keyword>
<dbReference type="Pfam" id="PF03938">
    <property type="entry name" value="OmpH"/>
    <property type="match status" value="1"/>
</dbReference>
<dbReference type="SUPFAM" id="SSF111384">
    <property type="entry name" value="OmpH-like"/>
    <property type="match status" value="1"/>
</dbReference>
<organism evidence="4 5">
    <name type="scientific">Komagataeibacter medellinensis (strain NBRC 3288 / BCRC 11682 / LMG 1693 / Kondo 51)</name>
    <name type="common">Gluconacetobacter medellinensis</name>
    <dbReference type="NCBI Taxonomy" id="634177"/>
    <lineage>
        <taxon>Bacteria</taxon>
        <taxon>Pseudomonadati</taxon>
        <taxon>Pseudomonadota</taxon>
        <taxon>Alphaproteobacteria</taxon>
        <taxon>Acetobacterales</taxon>
        <taxon>Acetobacteraceae</taxon>
        <taxon>Komagataeibacter</taxon>
    </lineage>
</organism>
<dbReference type="HOGENOM" id="CLU_1146011_0_0_5"/>
<dbReference type="Proteomes" id="UP000009044">
    <property type="component" value="Chromosome"/>
</dbReference>
<sequence>MRFFCLCGYVLSPYDPLRRNHDSGTIMDRMMTGMRSSIMARTGKVGLRGALCGLALALTPALAMAQDAGGGQPQPNPILPMPPVPEFKPLPAGAHPAAPVIGIFNTQQIMAQSTAVQKLQAELGTRREALVKDVRAEDAQLQALRQSIIKAGKAPTPEQQQELQKRVMADRTKFGNRNRILEEDAQVALNQVQREMQQIVSAIAASRGMTLVLQAGTAALHDNSLDISEQVVTYLNQVLPTVYLPGPTEDPEDIAKSGKYPVMPFQPTDNGGE</sequence>
<dbReference type="EMBL" id="AP012159">
    <property type="protein sequence ID" value="BAK84436.1"/>
    <property type="molecule type" value="Genomic_DNA"/>
</dbReference>
<feature type="region of interest" description="Disordered" evidence="3">
    <location>
        <begin position="249"/>
        <end position="273"/>
    </location>
</feature>